<sequence length="114" mass="12151">MLQTMEISLTPFDAARIVLDHVQSSGMTVECVGQHATATESGHQMALLIFEKYYMRTSSRASLTVVIENLAGPTKAVFRGSGGGEGALFRFDWGASADFASSVIDALEPYATSA</sequence>
<name>A0A177KBL9_9MICO</name>
<proteinExistence type="predicted"/>
<organism evidence="1 2">
    <name type="scientific">Microbacterium oleivorans</name>
    <dbReference type="NCBI Taxonomy" id="273677"/>
    <lineage>
        <taxon>Bacteria</taxon>
        <taxon>Bacillati</taxon>
        <taxon>Actinomycetota</taxon>
        <taxon>Actinomycetes</taxon>
        <taxon>Micrococcales</taxon>
        <taxon>Microbacteriaceae</taxon>
        <taxon>Microbacterium</taxon>
    </lineage>
</organism>
<dbReference type="InterPro" id="IPR046117">
    <property type="entry name" value="DUF6054"/>
</dbReference>
<dbReference type="RefSeq" id="WP_064001314.1">
    <property type="nucleotide sequence ID" value="NZ_JBEYBI010000002.1"/>
</dbReference>
<gene>
    <name evidence="1" type="ORF">AYL44_00465</name>
</gene>
<protein>
    <submittedName>
        <fullName evidence="1">Uncharacterized protein</fullName>
    </submittedName>
</protein>
<dbReference type="AlphaFoldDB" id="A0A177KBL9"/>
<evidence type="ECO:0000313" key="1">
    <source>
        <dbReference type="EMBL" id="OAH50798.1"/>
    </source>
</evidence>
<dbReference type="OrthoDB" id="4774735at2"/>
<dbReference type="Pfam" id="PF19524">
    <property type="entry name" value="DUF6054"/>
    <property type="match status" value="1"/>
</dbReference>
<dbReference type="EMBL" id="LSTV01000001">
    <property type="protein sequence ID" value="OAH50798.1"/>
    <property type="molecule type" value="Genomic_DNA"/>
</dbReference>
<reference evidence="1 2" key="1">
    <citation type="submission" date="2016-02" db="EMBL/GenBank/DDBJ databases">
        <authorList>
            <person name="Wen L."/>
            <person name="He K."/>
            <person name="Yang H."/>
        </authorList>
    </citation>
    <scope>NUCLEOTIDE SEQUENCE [LARGE SCALE GENOMIC DNA]</scope>
    <source>
        <strain evidence="1 2">CD11_3</strain>
    </source>
</reference>
<accession>A0A177KBL9</accession>
<comment type="caution">
    <text evidence="1">The sequence shown here is derived from an EMBL/GenBank/DDBJ whole genome shotgun (WGS) entry which is preliminary data.</text>
</comment>
<dbReference type="Proteomes" id="UP000076998">
    <property type="component" value="Unassembled WGS sequence"/>
</dbReference>
<evidence type="ECO:0000313" key="2">
    <source>
        <dbReference type="Proteomes" id="UP000076998"/>
    </source>
</evidence>